<sequence>MNLFPFRSAWTAGWLSAVFLAGCAVGPDYHAPGLPAQASFRSQALLEQRTSSLPAADMATWWAGFGDKELETLVNRALAQNLDLAQAVAKVNQARAMTTGARSALLPSGELSAQASRNHQSLQDPIGQLASASPGFDRNSSLYQVDAGASWEVDIFGGLRRGLEAANAEQQTAVAQQAAVRLIVTSSAASGYIQLRTLQARLEVVESRVKTQADLVRLLQLQYANGVVARLQLKQAEGVLATVSAQVPPLRSSIESTMNSLEVLSGVMPGTLHAELSVVTPIPVAPGIDTAGGQADMLRRRPDVIAAERTLAASNARIGQAVADYYPKFSLGALLGSATHASGNLFSGDADQAQAVFGLRWRLFDFGRVKAEVEFAKGRDAQALAAYQQTLLQATADVEDAMTQLVQSEKQKAVLEDGVRSLAEARAAAFSAYEQGSVSFIEVLDADDRLQLAQEQTLLAQSAASVAAVDCFKSLGGGWNAPRADVVAKAGQ</sequence>
<evidence type="ECO:0000256" key="3">
    <source>
        <dbReference type="ARBA" id="ARBA00022692"/>
    </source>
</evidence>
<evidence type="ECO:0000313" key="10">
    <source>
        <dbReference type="EMBL" id="SDH68280.1"/>
    </source>
</evidence>
<proteinExistence type="inferred from homology"/>
<name>A0A1G8EES8_9PSED</name>
<dbReference type="InterPro" id="IPR010131">
    <property type="entry name" value="MdtP/NodT-like"/>
</dbReference>
<evidence type="ECO:0000256" key="2">
    <source>
        <dbReference type="ARBA" id="ARBA00022452"/>
    </source>
</evidence>
<comment type="similarity">
    <text evidence="1 8">Belongs to the outer membrane factor (OMF) (TC 1.B.17) family.</text>
</comment>
<keyword evidence="5 8" id="KW-0564">Palmitate</keyword>
<dbReference type="EMBL" id="FNCO01000007">
    <property type="protein sequence ID" value="SDH68280.1"/>
    <property type="molecule type" value="Genomic_DNA"/>
</dbReference>
<accession>A0A1G8EES8</accession>
<evidence type="ECO:0000256" key="1">
    <source>
        <dbReference type="ARBA" id="ARBA00007613"/>
    </source>
</evidence>
<keyword evidence="7 8" id="KW-0449">Lipoprotein</keyword>
<evidence type="ECO:0000256" key="9">
    <source>
        <dbReference type="SAM" id="Coils"/>
    </source>
</evidence>
<keyword evidence="4 8" id="KW-0472">Membrane</keyword>
<dbReference type="Pfam" id="PF02321">
    <property type="entry name" value="OEP"/>
    <property type="match status" value="2"/>
</dbReference>
<keyword evidence="11" id="KW-1185">Reference proteome</keyword>
<keyword evidence="2 8" id="KW-1134">Transmembrane beta strand</keyword>
<dbReference type="SUPFAM" id="SSF56954">
    <property type="entry name" value="Outer membrane efflux proteins (OEP)"/>
    <property type="match status" value="1"/>
</dbReference>
<evidence type="ECO:0000256" key="4">
    <source>
        <dbReference type="ARBA" id="ARBA00023136"/>
    </source>
</evidence>
<keyword evidence="6" id="KW-0998">Cell outer membrane</keyword>
<evidence type="ECO:0000313" key="11">
    <source>
        <dbReference type="Proteomes" id="UP000182894"/>
    </source>
</evidence>
<reference evidence="11" key="1">
    <citation type="submission" date="2016-10" db="EMBL/GenBank/DDBJ databases">
        <authorList>
            <person name="Varghese N."/>
            <person name="Submissions S."/>
        </authorList>
    </citation>
    <scope>NUCLEOTIDE SEQUENCE [LARGE SCALE GENOMIC DNA]</scope>
    <source>
        <strain evidence="11">ATCC 700689</strain>
    </source>
</reference>
<evidence type="ECO:0000256" key="8">
    <source>
        <dbReference type="RuleBase" id="RU362097"/>
    </source>
</evidence>
<keyword evidence="3 8" id="KW-0812">Transmembrane</keyword>
<dbReference type="RefSeq" id="WP_074753469.1">
    <property type="nucleotide sequence ID" value="NZ_FNCO01000007.1"/>
</dbReference>
<comment type="subcellular location">
    <subcellularLocation>
        <location evidence="8">Cell outer membrane</location>
        <topology evidence="8">Lipid-anchor</topology>
    </subcellularLocation>
</comment>
<dbReference type="PANTHER" id="PTHR30203">
    <property type="entry name" value="OUTER MEMBRANE CATION EFFLUX PROTEIN"/>
    <property type="match status" value="1"/>
</dbReference>
<evidence type="ECO:0000256" key="7">
    <source>
        <dbReference type="ARBA" id="ARBA00023288"/>
    </source>
</evidence>
<dbReference type="AlphaFoldDB" id="A0A1G8EES8"/>
<dbReference type="PROSITE" id="PS51257">
    <property type="entry name" value="PROKAR_LIPOPROTEIN"/>
    <property type="match status" value="1"/>
</dbReference>
<gene>
    <name evidence="10" type="ORF">SAMN05216605_107331</name>
</gene>
<evidence type="ECO:0000256" key="6">
    <source>
        <dbReference type="ARBA" id="ARBA00023237"/>
    </source>
</evidence>
<keyword evidence="9" id="KW-0175">Coiled coil</keyword>
<dbReference type="PANTHER" id="PTHR30203:SF25">
    <property type="entry name" value="OUTER MEMBRANE PROTEIN-RELATED"/>
    <property type="match status" value="1"/>
</dbReference>
<dbReference type="OrthoDB" id="9770517at2"/>
<evidence type="ECO:0000256" key="5">
    <source>
        <dbReference type="ARBA" id="ARBA00023139"/>
    </source>
</evidence>
<dbReference type="Proteomes" id="UP000182894">
    <property type="component" value="Unassembled WGS sequence"/>
</dbReference>
<feature type="coiled-coil region" evidence="9">
    <location>
        <begin position="384"/>
        <end position="411"/>
    </location>
</feature>
<dbReference type="Gene3D" id="2.20.200.10">
    <property type="entry name" value="Outer membrane efflux proteins (OEP)"/>
    <property type="match status" value="1"/>
</dbReference>
<protein>
    <submittedName>
        <fullName evidence="10">Efflux transporter, outer membrane factor (OMF) lipoprotein, NodT family</fullName>
    </submittedName>
</protein>
<organism evidence="10 11">
    <name type="scientific">Pseudomonas abietaniphila</name>
    <dbReference type="NCBI Taxonomy" id="89065"/>
    <lineage>
        <taxon>Bacteria</taxon>
        <taxon>Pseudomonadati</taxon>
        <taxon>Pseudomonadota</taxon>
        <taxon>Gammaproteobacteria</taxon>
        <taxon>Pseudomonadales</taxon>
        <taxon>Pseudomonadaceae</taxon>
        <taxon>Pseudomonas</taxon>
    </lineage>
</organism>
<dbReference type="STRING" id="89065.SAMN05216605_107331"/>
<dbReference type="NCBIfam" id="TIGR01845">
    <property type="entry name" value="outer_NodT"/>
    <property type="match status" value="1"/>
</dbReference>
<dbReference type="GO" id="GO:0009279">
    <property type="term" value="C:cell outer membrane"/>
    <property type="evidence" value="ECO:0007669"/>
    <property type="project" value="UniProtKB-SubCell"/>
</dbReference>
<dbReference type="Gene3D" id="1.20.1600.10">
    <property type="entry name" value="Outer membrane efflux proteins (OEP)"/>
    <property type="match status" value="1"/>
</dbReference>
<dbReference type="InterPro" id="IPR003423">
    <property type="entry name" value="OMP_efflux"/>
</dbReference>
<dbReference type="GO" id="GO:0015562">
    <property type="term" value="F:efflux transmembrane transporter activity"/>
    <property type="evidence" value="ECO:0007669"/>
    <property type="project" value="InterPro"/>
</dbReference>